<comment type="similarity">
    <text evidence="3">Belongs to the metallo-dependent hydrolases superfamily. Uronate isomerase family.</text>
</comment>
<evidence type="ECO:0000256" key="3">
    <source>
        <dbReference type="ARBA" id="ARBA00008397"/>
    </source>
</evidence>
<dbReference type="SUPFAM" id="SSF51556">
    <property type="entry name" value="Metallo-dependent hydrolases"/>
    <property type="match status" value="1"/>
</dbReference>
<dbReference type="RefSeq" id="WP_311503889.1">
    <property type="nucleotide sequence ID" value="NZ_JAVRHK010000010.1"/>
</dbReference>
<name>A0ABU3D7N4_9FLAO</name>
<evidence type="ECO:0000313" key="7">
    <source>
        <dbReference type="EMBL" id="MDT0677545.1"/>
    </source>
</evidence>
<gene>
    <name evidence="7" type="ORF">RM539_13240</name>
</gene>
<comment type="pathway">
    <text evidence="2">Carbohydrate metabolism; pentose and glucuronate interconversion.</text>
</comment>
<reference evidence="7 8" key="1">
    <citation type="submission" date="2023-09" db="EMBL/GenBank/DDBJ databases">
        <authorList>
            <person name="Rey-Velasco X."/>
        </authorList>
    </citation>
    <scope>NUCLEOTIDE SEQUENCE [LARGE SCALE GENOMIC DNA]</scope>
    <source>
        <strain evidence="7 8">F117</strain>
    </source>
</reference>
<evidence type="ECO:0000256" key="6">
    <source>
        <dbReference type="ARBA" id="ARBA00023235"/>
    </source>
</evidence>
<dbReference type="EMBL" id="JAVRHK010000010">
    <property type="protein sequence ID" value="MDT0677545.1"/>
    <property type="molecule type" value="Genomic_DNA"/>
</dbReference>
<dbReference type="GO" id="GO:0008880">
    <property type="term" value="F:glucuronate isomerase activity"/>
    <property type="evidence" value="ECO:0007669"/>
    <property type="project" value="UniProtKB-EC"/>
</dbReference>
<keyword evidence="6 7" id="KW-0413">Isomerase</keyword>
<dbReference type="InterPro" id="IPR003766">
    <property type="entry name" value="Uronate_isomerase"/>
</dbReference>
<accession>A0ABU3D7N4</accession>
<comment type="caution">
    <text evidence="7">The sequence shown here is derived from an EMBL/GenBank/DDBJ whole genome shotgun (WGS) entry which is preliminary data.</text>
</comment>
<dbReference type="PANTHER" id="PTHR30068">
    <property type="entry name" value="URONATE ISOMERASE"/>
    <property type="match status" value="1"/>
</dbReference>
<feature type="non-terminal residue" evidence="7">
    <location>
        <position position="73"/>
    </location>
</feature>
<dbReference type="PANTHER" id="PTHR30068:SF4">
    <property type="entry name" value="URONATE ISOMERASE"/>
    <property type="match status" value="1"/>
</dbReference>
<dbReference type="Gene3D" id="3.20.20.140">
    <property type="entry name" value="Metal-dependent hydrolases"/>
    <property type="match status" value="1"/>
</dbReference>
<protein>
    <recommendedName>
        <fullName evidence="5">Uronate isomerase</fullName>
        <ecNumber evidence="4">5.3.1.12</ecNumber>
    </recommendedName>
</protein>
<dbReference type="Gene3D" id="1.10.2020.10">
    <property type="entry name" value="uronate isomerase, domain 2, chain A"/>
    <property type="match status" value="1"/>
</dbReference>
<keyword evidence="8" id="KW-1185">Reference proteome</keyword>
<organism evidence="7 8">
    <name type="scientific">Autumnicola musiva</name>
    <dbReference type="NCBI Taxonomy" id="3075589"/>
    <lineage>
        <taxon>Bacteria</taxon>
        <taxon>Pseudomonadati</taxon>
        <taxon>Bacteroidota</taxon>
        <taxon>Flavobacteriia</taxon>
        <taxon>Flavobacteriales</taxon>
        <taxon>Flavobacteriaceae</taxon>
        <taxon>Autumnicola</taxon>
    </lineage>
</organism>
<evidence type="ECO:0000256" key="1">
    <source>
        <dbReference type="ARBA" id="ARBA00001165"/>
    </source>
</evidence>
<dbReference type="EC" id="5.3.1.12" evidence="4"/>
<sequence>MKNDTFITDNFLLQNKYAQELYQKYSADQPIIDYHNHLPPKDIVEDRKFENITQVWLAGDHYKWRAMRTLGVD</sequence>
<evidence type="ECO:0000313" key="8">
    <source>
        <dbReference type="Proteomes" id="UP001262582"/>
    </source>
</evidence>
<evidence type="ECO:0000256" key="2">
    <source>
        <dbReference type="ARBA" id="ARBA00004892"/>
    </source>
</evidence>
<dbReference type="Proteomes" id="UP001262582">
    <property type="component" value="Unassembled WGS sequence"/>
</dbReference>
<dbReference type="Pfam" id="PF02614">
    <property type="entry name" value="UxaC"/>
    <property type="match status" value="1"/>
</dbReference>
<evidence type="ECO:0000256" key="5">
    <source>
        <dbReference type="ARBA" id="ARBA00020555"/>
    </source>
</evidence>
<proteinExistence type="inferred from homology"/>
<dbReference type="InterPro" id="IPR032466">
    <property type="entry name" value="Metal_Hydrolase"/>
</dbReference>
<comment type="catalytic activity">
    <reaction evidence="1">
        <text>D-glucuronate = D-fructuronate</text>
        <dbReference type="Rhea" id="RHEA:13049"/>
        <dbReference type="ChEBI" id="CHEBI:58720"/>
        <dbReference type="ChEBI" id="CHEBI:59863"/>
        <dbReference type="EC" id="5.3.1.12"/>
    </reaction>
</comment>
<evidence type="ECO:0000256" key="4">
    <source>
        <dbReference type="ARBA" id="ARBA00012546"/>
    </source>
</evidence>